<evidence type="ECO:0000256" key="5">
    <source>
        <dbReference type="ARBA" id="ARBA00023136"/>
    </source>
</evidence>
<evidence type="ECO:0000256" key="4">
    <source>
        <dbReference type="ARBA" id="ARBA00022989"/>
    </source>
</evidence>
<protein>
    <recommendedName>
        <fullName evidence="9">Polysaccharide biosynthesis protein C-terminal domain-containing protein</fullName>
    </recommendedName>
</protein>
<feature type="transmembrane region" description="Helical" evidence="6">
    <location>
        <begin position="115"/>
        <end position="134"/>
    </location>
</feature>
<feature type="transmembrane region" description="Helical" evidence="6">
    <location>
        <begin position="140"/>
        <end position="161"/>
    </location>
</feature>
<feature type="transmembrane region" description="Helical" evidence="6">
    <location>
        <begin position="422"/>
        <end position="440"/>
    </location>
</feature>
<dbReference type="PANTHER" id="PTHR30250">
    <property type="entry name" value="PST FAMILY PREDICTED COLANIC ACID TRANSPORTER"/>
    <property type="match status" value="1"/>
</dbReference>
<name>A0A401ZEM4_9CHLR</name>
<feature type="transmembrane region" description="Helical" evidence="6">
    <location>
        <begin position="62"/>
        <end position="84"/>
    </location>
</feature>
<dbReference type="OrthoDB" id="147317at2"/>
<dbReference type="RefSeq" id="WP_126596381.1">
    <property type="nucleotide sequence ID" value="NZ_BIFQ01000001.1"/>
</dbReference>
<evidence type="ECO:0000256" key="2">
    <source>
        <dbReference type="ARBA" id="ARBA00022475"/>
    </source>
</evidence>
<organism evidence="7 8">
    <name type="scientific">Dictyobacter aurantiacus</name>
    <dbReference type="NCBI Taxonomy" id="1936993"/>
    <lineage>
        <taxon>Bacteria</taxon>
        <taxon>Bacillati</taxon>
        <taxon>Chloroflexota</taxon>
        <taxon>Ktedonobacteria</taxon>
        <taxon>Ktedonobacterales</taxon>
        <taxon>Dictyobacteraceae</taxon>
        <taxon>Dictyobacter</taxon>
    </lineage>
</organism>
<keyword evidence="4 6" id="KW-1133">Transmembrane helix</keyword>
<feature type="transmembrane region" description="Helical" evidence="6">
    <location>
        <begin position="173"/>
        <end position="192"/>
    </location>
</feature>
<keyword evidence="8" id="KW-1185">Reference proteome</keyword>
<evidence type="ECO:0000313" key="7">
    <source>
        <dbReference type="EMBL" id="GCE05330.1"/>
    </source>
</evidence>
<feature type="transmembrane region" description="Helical" evidence="6">
    <location>
        <begin position="359"/>
        <end position="376"/>
    </location>
</feature>
<dbReference type="PANTHER" id="PTHR30250:SF11">
    <property type="entry name" value="O-ANTIGEN TRANSPORTER-RELATED"/>
    <property type="match status" value="1"/>
</dbReference>
<keyword evidence="2" id="KW-1003">Cell membrane</keyword>
<keyword evidence="5 6" id="KW-0472">Membrane</keyword>
<dbReference type="EMBL" id="BIFQ01000001">
    <property type="protein sequence ID" value="GCE05330.1"/>
    <property type="molecule type" value="Genomic_DNA"/>
</dbReference>
<dbReference type="GO" id="GO:0005886">
    <property type="term" value="C:plasma membrane"/>
    <property type="evidence" value="ECO:0007669"/>
    <property type="project" value="UniProtKB-SubCell"/>
</dbReference>
<proteinExistence type="predicted"/>
<dbReference type="Proteomes" id="UP000287224">
    <property type="component" value="Unassembled WGS sequence"/>
</dbReference>
<evidence type="ECO:0000256" key="3">
    <source>
        <dbReference type="ARBA" id="ARBA00022692"/>
    </source>
</evidence>
<gene>
    <name evidence="7" type="ORF">KDAU_26590</name>
</gene>
<dbReference type="InterPro" id="IPR050833">
    <property type="entry name" value="Poly_Biosynth_Transport"/>
</dbReference>
<keyword evidence="3 6" id="KW-0812">Transmembrane</keyword>
<sequence>MVGGRDTSLAQLRTNVASQTSTVSLPYARIWQNVILTGSTAVNIIVYLVIARALGPYLFGSYLFAQWLATVTVPAIGAGMSTLSSRQIAATQSRESPRLMAGIFYFLWYRQHRSILLYCLIYVGLSLALTHVFHDFTPGLLLLSSLATLPLLLSSVAGITLRSLRRSDLLTMLHLFGNLLTLLLIIISTQVNGRPVEAFILAFALANTITLVLAVICVMHLLPMDQALAPGIFLRERLARNMYQSRFHFALDAIIWQRSELLLLACWYRPEQLGFYALGSIISTRIIGLAPSLFSQWLFPLFVRYLPRHRYLNQYDAFVRTSCYIIFLAVPICTILILLSPTIVITCLGNSYLPLVKPLRILLIAAVFGSIATVGLTHMTTHEHYDLRHLQQMQRELNMGVATFKILLAIPLIIFFGMTGAAFASALAQIVSALISILLCKKLLLRHNTLL</sequence>
<comment type="caution">
    <text evidence="7">The sequence shown here is derived from an EMBL/GenBank/DDBJ whole genome shotgun (WGS) entry which is preliminary data.</text>
</comment>
<accession>A0A401ZEM4</accession>
<evidence type="ECO:0000256" key="6">
    <source>
        <dbReference type="SAM" id="Phobius"/>
    </source>
</evidence>
<feature type="transmembrane region" description="Helical" evidence="6">
    <location>
        <begin position="397"/>
        <end position="416"/>
    </location>
</feature>
<feature type="transmembrane region" description="Helical" evidence="6">
    <location>
        <begin position="198"/>
        <end position="222"/>
    </location>
</feature>
<evidence type="ECO:0000313" key="8">
    <source>
        <dbReference type="Proteomes" id="UP000287224"/>
    </source>
</evidence>
<feature type="transmembrane region" description="Helical" evidence="6">
    <location>
        <begin position="324"/>
        <end position="353"/>
    </location>
</feature>
<feature type="transmembrane region" description="Helical" evidence="6">
    <location>
        <begin position="276"/>
        <end position="303"/>
    </location>
</feature>
<evidence type="ECO:0000256" key="1">
    <source>
        <dbReference type="ARBA" id="ARBA00004651"/>
    </source>
</evidence>
<comment type="subcellular location">
    <subcellularLocation>
        <location evidence="1">Cell membrane</location>
        <topology evidence="1">Multi-pass membrane protein</topology>
    </subcellularLocation>
</comment>
<feature type="transmembrane region" description="Helical" evidence="6">
    <location>
        <begin position="30"/>
        <end position="50"/>
    </location>
</feature>
<reference evidence="8" key="1">
    <citation type="submission" date="2018-12" db="EMBL/GenBank/DDBJ databases">
        <title>Tengunoibacter tsumagoiensis gen. nov., sp. nov., Dictyobacter kobayashii sp. nov., D. alpinus sp. nov., and D. joshuensis sp. nov. and description of Dictyobacteraceae fam. nov. within the order Ktedonobacterales isolated from Tengu-no-mugimeshi.</title>
        <authorList>
            <person name="Wang C.M."/>
            <person name="Zheng Y."/>
            <person name="Sakai Y."/>
            <person name="Toyoda A."/>
            <person name="Minakuchi Y."/>
            <person name="Abe K."/>
            <person name="Yokota A."/>
            <person name="Yabe S."/>
        </authorList>
    </citation>
    <scope>NUCLEOTIDE SEQUENCE [LARGE SCALE GENOMIC DNA]</scope>
    <source>
        <strain evidence="8">S-27</strain>
    </source>
</reference>
<evidence type="ECO:0008006" key="9">
    <source>
        <dbReference type="Google" id="ProtNLM"/>
    </source>
</evidence>
<dbReference type="AlphaFoldDB" id="A0A401ZEM4"/>